<keyword evidence="3" id="KW-0001">2Fe-2S</keyword>
<dbReference type="InterPro" id="IPR001663">
    <property type="entry name" value="Rng_hydr_dOase-A"/>
</dbReference>
<comment type="cofactor">
    <cofactor evidence="1">
        <name>Fe cation</name>
        <dbReference type="ChEBI" id="CHEBI:24875"/>
    </cofactor>
</comment>
<dbReference type="SUPFAM" id="SSF50022">
    <property type="entry name" value="ISP domain"/>
    <property type="match status" value="1"/>
</dbReference>
<dbReference type="InterPro" id="IPR015879">
    <property type="entry name" value="Ring_hydroxy_dOase_asu_C_dom"/>
</dbReference>
<organism evidence="9 10">
    <name type="scientific">Sphaerotilus mobilis</name>
    <dbReference type="NCBI Taxonomy" id="47994"/>
    <lineage>
        <taxon>Bacteria</taxon>
        <taxon>Pseudomonadati</taxon>
        <taxon>Pseudomonadota</taxon>
        <taxon>Betaproteobacteria</taxon>
        <taxon>Burkholderiales</taxon>
        <taxon>Sphaerotilaceae</taxon>
        <taxon>Sphaerotilus</taxon>
    </lineage>
</organism>
<evidence type="ECO:0000256" key="7">
    <source>
        <dbReference type="ARBA" id="ARBA00023014"/>
    </source>
</evidence>
<dbReference type="PROSITE" id="PS51296">
    <property type="entry name" value="RIESKE"/>
    <property type="match status" value="1"/>
</dbReference>
<dbReference type="Gene3D" id="2.102.10.10">
    <property type="entry name" value="Rieske [2Fe-2S] iron-sulphur domain"/>
    <property type="match status" value="1"/>
</dbReference>
<keyword evidence="10" id="KW-1185">Reference proteome</keyword>
<dbReference type="PANTHER" id="PTHR43756:SF5">
    <property type="entry name" value="CHOLINE MONOOXYGENASE, CHLOROPLASTIC"/>
    <property type="match status" value="1"/>
</dbReference>
<dbReference type="InterPro" id="IPR017941">
    <property type="entry name" value="Rieske_2Fe-2S"/>
</dbReference>
<dbReference type="InterPro" id="IPR036922">
    <property type="entry name" value="Rieske_2Fe-2S_sf"/>
</dbReference>
<protein>
    <submittedName>
        <fullName evidence="9">Phenylpropionate dioxygenase-like ring-hydroxylating dioxygenase large terminal subunit</fullName>
    </submittedName>
</protein>
<dbReference type="GO" id="GO:0051537">
    <property type="term" value="F:2 iron, 2 sulfur cluster binding"/>
    <property type="evidence" value="ECO:0007669"/>
    <property type="project" value="UniProtKB-KW"/>
</dbReference>
<dbReference type="EMBL" id="SGWV01000010">
    <property type="protein sequence ID" value="RZS53033.1"/>
    <property type="molecule type" value="Genomic_DNA"/>
</dbReference>
<comment type="similarity">
    <text evidence="2">Belongs to the bacterial ring-hydroxylating dioxygenase alpha subunit family.</text>
</comment>
<dbReference type="Proteomes" id="UP000293433">
    <property type="component" value="Unassembled WGS sequence"/>
</dbReference>
<evidence type="ECO:0000256" key="5">
    <source>
        <dbReference type="ARBA" id="ARBA00023002"/>
    </source>
</evidence>
<comment type="caution">
    <text evidence="9">The sequence shown here is derived from an EMBL/GenBank/DDBJ whole genome shotgun (WGS) entry which is preliminary data.</text>
</comment>
<evidence type="ECO:0000313" key="10">
    <source>
        <dbReference type="Proteomes" id="UP000293433"/>
    </source>
</evidence>
<name>A0A4Q7LG88_9BURK</name>
<evidence type="ECO:0000259" key="8">
    <source>
        <dbReference type="PROSITE" id="PS51296"/>
    </source>
</evidence>
<evidence type="ECO:0000256" key="4">
    <source>
        <dbReference type="ARBA" id="ARBA00022723"/>
    </source>
</evidence>
<dbReference type="PANTHER" id="PTHR43756">
    <property type="entry name" value="CHOLINE MONOOXYGENASE, CHLOROPLASTIC"/>
    <property type="match status" value="1"/>
</dbReference>
<evidence type="ECO:0000256" key="1">
    <source>
        <dbReference type="ARBA" id="ARBA00001962"/>
    </source>
</evidence>
<evidence type="ECO:0000256" key="2">
    <source>
        <dbReference type="ARBA" id="ARBA00008751"/>
    </source>
</evidence>
<dbReference type="SUPFAM" id="SSF55961">
    <property type="entry name" value="Bet v1-like"/>
    <property type="match status" value="1"/>
</dbReference>
<sequence length="384" mass="44081">MHLEILGIMSDLSITLEALKRSRTQLPVTSHFDQALFDKEMRQIFPSAPRYLGHELMVPRVGDYHALAHEGEGRALVRTPQGVELISNVCRHRQAVMLKGRGQTGSNIVCPLHRWTYGLDGQLIGAPHFREDPCLNLRNYPVRTWNGMVFEDNGRDIEAELGSIGPRAELCFDGYVFDHVEQHLCQYNWKTFIEVYLEDYHVGPFHPGLGNFVTCEDLRWEMGREYSVQTVGVAQGAGKALGKPGSPVYERWHDQVMRFQDGVAPKHGAIWLTYYPHIMVEWYPNVLTVSTLHPISPEQTLNTVEFYYPEEIAAFERDYVDAQRAAYMETCIEDDEIAERMDAGRKALMKRGDNEVGPYQSPMEDGMQHFHEWYRRQMGDAVSD</sequence>
<dbReference type="AlphaFoldDB" id="A0A4Q7LG88"/>
<keyword evidence="9" id="KW-0223">Dioxygenase</keyword>
<dbReference type="GO" id="GO:0005506">
    <property type="term" value="F:iron ion binding"/>
    <property type="evidence" value="ECO:0007669"/>
    <property type="project" value="InterPro"/>
</dbReference>
<evidence type="ECO:0000256" key="3">
    <source>
        <dbReference type="ARBA" id="ARBA00022714"/>
    </source>
</evidence>
<proteinExistence type="inferred from homology"/>
<reference evidence="9 10" key="1">
    <citation type="submission" date="2019-02" db="EMBL/GenBank/DDBJ databases">
        <title>Genomic Encyclopedia of Type Strains, Phase IV (KMG-IV): sequencing the most valuable type-strain genomes for metagenomic binning, comparative biology and taxonomic classification.</title>
        <authorList>
            <person name="Goeker M."/>
        </authorList>
    </citation>
    <scope>NUCLEOTIDE SEQUENCE [LARGE SCALE GENOMIC DNA]</scope>
    <source>
        <strain evidence="9 10">DSM 10617</strain>
    </source>
</reference>
<keyword evidence="6" id="KW-0408">Iron</keyword>
<keyword evidence="4" id="KW-0479">Metal-binding</keyword>
<accession>A0A4Q7LG88</accession>
<dbReference type="Pfam" id="PF00355">
    <property type="entry name" value="Rieske"/>
    <property type="match status" value="1"/>
</dbReference>
<dbReference type="Pfam" id="PF00848">
    <property type="entry name" value="Ring_hydroxyl_A"/>
    <property type="match status" value="1"/>
</dbReference>
<dbReference type="CDD" id="cd00680">
    <property type="entry name" value="RHO_alpha_C"/>
    <property type="match status" value="1"/>
</dbReference>
<feature type="domain" description="Rieske" evidence="8">
    <location>
        <begin position="50"/>
        <end position="151"/>
    </location>
</feature>
<evidence type="ECO:0000256" key="6">
    <source>
        <dbReference type="ARBA" id="ARBA00023004"/>
    </source>
</evidence>
<dbReference type="Gene3D" id="3.90.380.10">
    <property type="entry name" value="Naphthalene 1,2-dioxygenase Alpha Subunit, Chain A, domain 1"/>
    <property type="match status" value="1"/>
</dbReference>
<keyword evidence="7" id="KW-0411">Iron-sulfur</keyword>
<dbReference type="GO" id="GO:0051213">
    <property type="term" value="F:dioxygenase activity"/>
    <property type="evidence" value="ECO:0007669"/>
    <property type="project" value="UniProtKB-KW"/>
</dbReference>
<gene>
    <name evidence="9" type="ORF">EV685_2656</name>
</gene>
<keyword evidence="5" id="KW-0560">Oxidoreductase</keyword>
<dbReference type="PRINTS" id="PR00090">
    <property type="entry name" value="RNGDIOXGNASE"/>
</dbReference>
<evidence type="ECO:0000313" key="9">
    <source>
        <dbReference type="EMBL" id="RZS53033.1"/>
    </source>
</evidence>
<dbReference type="CDD" id="cd03469">
    <property type="entry name" value="Rieske_RO_Alpha_N"/>
    <property type="match status" value="1"/>
</dbReference>